<dbReference type="GO" id="GO:0008173">
    <property type="term" value="F:RNA methyltransferase activity"/>
    <property type="evidence" value="ECO:0007669"/>
    <property type="project" value="UniProtKB-ARBA"/>
</dbReference>
<dbReference type="EC" id="2.1.1.-" evidence="4"/>
<dbReference type="Gene3D" id="3.40.50.150">
    <property type="entry name" value="Vaccinia Virus protein VP39"/>
    <property type="match status" value="1"/>
</dbReference>
<dbReference type="Proteomes" id="UP000826195">
    <property type="component" value="Unassembled WGS sequence"/>
</dbReference>
<keyword evidence="2 4" id="KW-0489">Methyltransferase</keyword>
<accession>A0AAV7IK42</accession>
<dbReference type="PIRSF" id="PIRSF037755">
    <property type="entry name" value="Mettl2_prd"/>
    <property type="match status" value="1"/>
</dbReference>
<dbReference type="EMBL" id="JAHXZJ010001119">
    <property type="protein sequence ID" value="KAH0553512.1"/>
    <property type="molecule type" value="Genomic_DNA"/>
</dbReference>
<evidence type="ECO:0000313" key="5">
    <source>
        <dbReference type="EMBL" id="KAH0553512.1"/>
    </source>
</evidence>
<gene>
    <name evidence="5" type="ORF">KQX54_001792</name>
</gene>
<dbReference type="AlphaFoldDB" id="A0AAV7IK42"/>
<organism evidence="5 6">
    <name type="scientific">Cotesia glomerata</name>
    <name type="common">Lepidopteran parasitic wasp</name>
    <name type="synonym">Apanteles glomeratus</name>
    <dbReference type="NCBI Taxonomy" id="32391"/>
    <lineage>
        <taxon>Eukaryota</taxon>
        <taxon>Metazoa</taxon>
        <taxon>Ecdysozoa</taxon>
        <taxon>Arthropoda</taxon>
        <taxon>Hexapoda</taxon>
        <taxon>Insecta</taxon>
        <taxon>Pterygota</taxon>
        <taxon>Neoptera</taxon>
        <taxon>Endopterygota</taxon>
        <taxon>Hymenoptera</taxon>
        <taxon>Apocrita</taxon>
        <taxon>Ichneumonoidea</taxon>
        <taxon>Braconidae</taxon>
        <taxon>Microgastrinae</taxon>
        <taxon>Cotesia</taxon>
    </lineage>
</organism>
<keyword evidence="3 4" id="KW-0808">Transferase</keyword>
<sequence>MEDSSSDITSGHVAKQLTPEELDKIRAQNSRLVPENRALLLEKDAKKYWDLFYKRNDTRFFKDRHWTTREFEELANRGGSIFEVGCGVGNLIYPLLEDGLNFKRIYVCDLSPRAIDFVKSHSLYDENKIKAFQTDITTDNCFYQVDQHVDVITLIFVLSAIHPDKFHIVADNLFKCMAKNGVLLFRDYGLYDMAQLRFKPGHKIAENFYMRQDGTRSYYFSVEELQKIFESAGFETITCEYVHRRTVNVKEKVDVPRIFVQAKFRKP</sequence>
<dbReference type="InterPro" id="IPR029063">
    <property type="entry name" value="SAM-dependent_MTases_sf"/>
</dbReference>
<evidence type="ECO:0000256" key="2">
    <source>
        <dbReference type="ARBA" id="ARBA00022603"/>
    </source>
</evidence>
<dbReference type="Pfam" id="PF13489">
    <property type="entry name" value="Methyltransf_23"/>
    <property type="match status" value="1"/>
</dbReference>
<dbReference type="GO" id="GO:0032259">
    <property type="term" value="P:methylation"/>
    <property type="evidence" value="ECO:0007669"/>
    <property type="project" value="UniProtKB-KW"/>
</dbReference>
<name>A0AAV7IK42_COTGL</name>
<comment type="caution">
    <text evidence="5">The sequence shown here is derived from an EMBL/GenBank/DDBJ whole genome shotgun (WGS) entry which is preliminary data.</text>
</comment>
<evidence type="ECO:0000256" key="3">
    <source>
        <dbReference type="ARBA" id="ARBA00022679"/>
    </source>
</evidence>
<dbReference type="GO" id="GO:0008757">
    <property type="term" value="F:S-adenosylmethionine-dependent methyltransferase activity"/>
    <property type="evidence" value="ECO:0007669"/>
    <property type="project" value="UniProtKB-ARBA"/>
</dbReference>
<protein>
    <recommendedName>
        <fullName evidence="4">tRNA N(3)-methylcytidine methyltransferase</fullName>
        <ecNumber evidence="4">2.1.1.-</ecNumber>
    </recommendedName>
</protein>
<evidence type="ECO:0000313" key="6">
    <source>
        <dbReference type="Proteomes" id="UP000826195"/>
    </source>
</evidence>
<evidence type="ECO:0000256" key="1">
    <source>
        <dbReference type="ARBA" id="ARBA00009725"/>
    </source>
</evidence>
<proteinExistence type="inferred from homology"/>
<dbReference type="PANTHER" id="PTHR22809">
    <property type="entry name" value="METHYLTRANSFERASE-RELATED"/>
    <property type="match status" value="1"/>
</dbReference>
<dbReference type="PANTHER" id="PTHR22809:SF5">
    <property type="entry name" value="TRNA N(3)-METHYLCYTIDINE METHYLTRANSFERASE METTL6"/>
    <property type="match status" value="1"/>
</dbReference>
<evidence type="ECO:0000256" key="4">
    <source>
        <dbReference type="PIRNR" id="PIRNR037755"/>
    </source>
</evidence>
<comment type="similarity">
    <text evidence="1 4">Belongs to the methyltransferase superfamily. METL family.</text>
</comment>
<dbReference type="SUPFAM" id="SSF53335">
    <property type="entry name" value="S-adenosyl-L-methionine-dependent methyltransferases"/>
    <property type="match status" value="1"/>
</dbReference>
<comment type="function">
    <text evidence="4">S-adenosyl-L-methionine-dependent methyltransferase.</text>
</comment>
<dbReference type="InterPro" id="IPR026113">
    <property type="entry name" value="METTL2/6/8-like"/>
</dbReference>
<reference evidence="5 6" key="1">
    <citation type="journal article" date="2021" name="J. Hered.">
        <title>A chromosome-level genome assembly of the parasitoid wasp, Cotesia glomerata (Hymenoptera: Braconidae).</title>
        <authorList>
            <person name="Pinto B.J."/>
            <person name="Weis J.J."/>
            <person name="Gamble T."/>
            <person name="Ode P.J."/>
            <person name="Paul R."/>
            <person name="Zaspel J.M."/>
        </authorList>
    </citation>
    <scope>NUCLEOTIDE SEQUENCE [LARGE SCALE GENOMIC DNA]</scope>
    <source>
        <strain evidence="5">CgM1</strain>
    </source>
</reference>
<keyword evidence="6" id="KW-1185">Reference proteome</keyword>
<dbReference type="CDD" id="cd02440">
    <property type="entry name" value="AdoMet_MTases"/>
    <property type="match status" value="1"/>
</dbReference>